<proteinExistence type="predicted"/>
<dbReference type="PANTHER" id="PTHR40658:SF4">
    <property type="entry name" value="HYPOTHETICAL CYTOSOLIC PROTEIN"/>
    <property type="match status" value="1"/>
</dbReference>
<dbReference type="RefSeq" id="WP_228847915.1">
    <property type="nucleotide sequence ID" value="NZ_JADCKQ010000003.1"/>
</dbReference>
<evidence type="ECO:0000313" key="1">
    <source>
        <dbReference type="EMBL" id="MBI1493058.1"/>
    </source>
</evidence>
<accession>A0A8J7IIC9</accession>
<evidence type="ECO:0000313" key="2">
    <source>
        <dbReference type="Proteomes" id="UP000640583"/>
    </source>
</evidence>
<dbReference type="SUPFAM" id="SSF109854">
    <property type="entry name" value="DinB/YfiT-like putative metalloenzymes"/>
    <property type="match status" value="1"/>
</dbReference>
<comment type="caution">
    <text evidence="1">The sequence shown here is derived from an EMBL/GenBank/DDBJ whole genome shotgun (WGS) entry which is preliminary data.</text>
</comment>
<organism evidence="1 2">
    <name type="scientific">Halocynthiibacter styelae</name>
    <dbReference type="NCBI Taxonomy" id="2761955"/>
    <lineage>
        <taxon>Bacteria</taxon>
        <taxon>Pseudomonadati</taxon>
        <taxon>Pseudomonadota</taxon>
        <taxon>Alphaproteobacteria</taxon>
        <taxon>Rhodobacterales</taxon>
        <taxon>Paracoccaceae</taxon>
        <taxon>Halocynthiibacter</taxon>
    </lineage>
</organism>
<sequence>MPAQSKEQLIKVTQSEWQKFTAMIGRFDPETAMQLFDDGLCPKHIVGHRAHWIDLFFTWYEAGQRGEHPVIPADGYKWNQLPEYNAELRKAQGDLSWEEVCAMLEGQHARLLQFLNGQSDGALYGGPMPGGGNKWTTGRWAEAAGASHYRSAAKYLRAQLRKR</sequence>
<dbReference type="InterPro" id="IPR034660">
    <property type="entry name" value="DinB/YfiT-like"/>
</dbReference>
<gene>
    <name evidence="1" type="ORF">H1D41_05350</name>
</gene>
<dbReference type="Gene3D" id="1.20.120.450">
    <property type="entry name" value="dinb family like domain"/>
    <property type="match status" value="1"/>
</dbReference>
<dbReference type="InterPro" id="IPR012550">
    <property type="entry name" value="DUF1706"/>
</dbReference>
<name>A0A8J7IIC9_9RHOB</name>
<dbReference type="Proteomes" id="UP000640583">
    <property type="component" value="Unassembled WGS sequence"/>
</dbReference>
<protein>
    <submittedName>
        <fullName evidence="1">ClbS/DfsB family four-helix bundle protein</fullName>
    </submittedName>
</protein>
<dbReference type="Pfam" id="PF08020">
    <property type="entry name" value="DUF1706"/>
    <property type="match status" value="1"/>
</dbReference>
<dbReference type="AlphaFoldDB" id="A0A8J7IIC9"/>
<dbReference type="PANTHER" id="PTHR40658">
    <property type="match status" value="1"/>
</dbReference>
<dbReference type="EMBL" id="JADCKQ010000003">
    <property type="protein sequence ID" value="MBI1493058.1"/>
    <property type="molecule type" value="Genomic_DNA"/>
</dbReference>
<reference evidence="1" key="1">
    <citation type="submission" date="2020-10" db="EMBL/GenBank/DDBJ databases">
        <title>Paenihalocynthiibacter styelae gen. nov., sp. nov., isolated from stalked sea squirt Styela clava.</title>
        <authorList>
            <person name="Kim Y.-O."/>
            <person name="Yoon J.-H."/>
        </authorList>
    </citation>
    <scope>NUCLEOTIDE SEQUENCE</scope>
    <source>
        <strain evidence="1">MYP1-1</strain>
    </source>
</reference>
<keyword evidence="2" id="KW-1185">Reference proteome</keyword>